<keyword evidence="2" id="KW-0813">Transport</keyword>
<organism evidence="6 7">
    <name type="scientific">Symbiodinium pilosum</name>
    <name type="common">Dinoflagellate</name>
    <dbReference type="NCBI Taxonomy" id="2952"/>
    <lineage>
        <taxon>Eukaryota</taxon>
        <taxon>Sar</taxon>
        <taxon>Alveolata</taxon>
        <taxon>Dinophyceae</taxon>
        <taxon>Suessiales</taxon>
        <taxon>Symbiodiniaceae</taxon>
        <taxon>Symbiodinium</taxon>
    </lineage>
</organism>
<dbReference type="PANTHER" id="PTHR12951:SF1">
    <property type="entry name" value="PROTEIN UNC-119 HOMOLOG"/>
    <property type="match status" value="1"/>
</dbReference>
<dbReference type="OrthoDB" id="10248777at2759"/>
<dbReference type="GO" id="GO:0042953">
    <property type="term" value="P:lipoprotein transport"/>
    <property type="evidence" value="ECO:0007669"/>
    <property type="project" value="TreeGrafter"/>
</dbReference>
<dbReference type="Gene3D" id="2.70.50.40">
    <property type="entry name" value="GMP phosphodiesterase, delta subunit"/>
    <property type="match status" value="1"/>
</dbReference>
<evidence type="ECO:0000256" key="3">
    <source>
        <dbReference type="ARBA" id="ARBA00022927"/>
    </source>
</evidence>
<evidence type="ECO:0000256" key="1">
    <source>
        <dbReference type="ARBA" id="ARBA00008102"/>
    </source>
</evidence>
<dbReference type="InterPro" id="IPR014756">
    <property type="entry name" value="Ig_E-set"/>
</dbReference>
<dbReference type="SUPFAM" id="SSF81296">
    <property type="entry name" value="E set domains"/>
    <property type="match status" value="1"/>
</dbReference>
<dbReference type="InterPro" id="IPR008015">
    <property type="entry name" value="PDED_dom"/>
</dbReference>
<keyword evidence="4" id="KW-0446">Lipid-binding</keyword>
<dbReference type="PANTHER" id="PTHR12951">
    <property type="entry name" value="RETINAL PROTEIN 4"/>
    <property type="match status" value="1"/>
</dbReference>
<protein>
    <submittedName>
        <fullName evidence="6">UNC119 protein</fullName>
    </submittedName>
</protein>
<name>A0A812PF23_SYMPI</name>
<evidence type="ECO:0000313" key="6">
    <source>
        <dbReference type="EMBL" id="CAE7340744.1"/>
    </source>
</evidence>
<keyword evidence="7" id="KW-1185">Reference proteome</keyword>
<proteinExistence type="inferred from homology"/>
<dbReference type="Pfam" id="PF05351">
    <property type="entry name" value="GMP_PDE_delta"/>
    <property type="match status" value="1"/>
</dbReference>
<feature type="domain" description="GMP phosphodiesterase delta subunit" evidence="5">
    <location>
        <begin position="44"/>
        <end position="199"/>
    </location>
</feature>
<comment type="caution">
    <text evidence="6">The sequence shown here is derived from an EMBL/GenBank/DDBJ whole genome shotgun (WGS) entry which is preliminary data.</text>
</comment>
<dbReference type="InterPro" id="IPR051519">
    <property type="entry name" value="PDE6D_unc-119_myristoyl-bd"/>
</dbReference>
<dbReference type="GO" id="GO:0008289">
    <property type="term" value="F:lipid binding"/>
    <property type="evidence" value="ECO:0007669"/>
    <property type="project" value="UniProtKB-KW"/>
</dbReference>
<keyword evidence="3" id="KW-0653">Protein transport</keyword>
<dbReference type="FunFam" id="2.70.50.40:FF:000003">
    <property type="entry name" value="UNC119 homologue, putative"/>
    <property type="match status" value="1"/>
</dbReference>
<accession>A0A812PF23</accession>
<evidence type="ECO:0000256" key="2">
    <source>
        <dbReference type="ARBA" id="ARBA00022448"/>
    </source>
</evidence>
<dbReference type="GO" id="GO:0005929">
    <property type="term" value="C:cilium"/>
    <property type="evidence" value="ECO:0007669"/>
    <property type="project" value="TreeGrafter"/>
</dbReference>
<gene>
    <name evidence="6" type="primary">UNC119</name>
    <name evidence="6" type="ORF">SPIL2461_LOCUS8022</name>
</gene>
<evidence type="ECO:0000313" key="7">
    <source>
        <dbReference type="Proteomes" id="UP000649617"/>
    </source>
</evidence>
<evidence type="ECO:0000259" key="5">
    <source>
        <dbReference type="Pfam" id="PF05351"/>
    </source>
</evidence>
<evidence type="ECO:0000256" key="4">
    <source>
        <dbReference type="ARBA" id="ARBA00023121"/>
    </source>
</evidence>
<reference evidence="6" key="1">
    <citation type="submission" date="2021-02" db="EMBL/GenBank/DDBJ databases">
        <authorList>
            <person name="Dougan E. K."/>
            <person name="Rhodes N."/>
            <person name="Thang M."/>
            <person name="Chan C."/>
        </authorList>
    </citation>
    <scope>NUCLEOTIDE SEQUENCE</scope>
</reference>
<sequence>MATVCEPEWQGGDEGDGGVEMYEVTPEYVNLLTAPTDQYLCDLEHNIYNIQFVDFRIRSLDEGNEGVLFDLGAGDRPSPIPPELAENAGRFIRYHFGPQFLEIQNIGTTLEFTNGDYEVQNFRMIERHYFRDQLLTSYDFTMPFVIPNTRNTWEMIYSKPALSDEWKEALINSPWEVRSDSFYFVDGRLVMHNRAEYNYGY</sequence>
<dbReference type="InterPro" id="IPR037036">
    <property type="entry name" value="PDED_dom_sf"/>
</dbReference>
<dbReference type="EMBL" id="CAJNIZ010012958">
    <property type="protein sequence ID" value="CAE7340744.1"/>
    <property type="molecule type" value="Genomic_DNA"/>
</dbReference>
<comment type="similarity">
    <text evidence="1">Belongs to the PDE6D/unc-119 family.</text>
</comment>
<dbReference type="Proteomes" id="UP000649617">
    <property type="component" value="Unassembled WGS sequence"/>
</dbReference>
<dbReference type="AlphaFoldDB" id="A0A812PF23"/>
<dbReference type="GO" id="GO:0060271">
    <property type="term" value="P:cilium assembly"/>
    <property type="evidence" value="ECO:0007669"/>
    <property type="project" value="TreeGrafter"/>
</dbReference>